<dbReference type="PROSITE" id="PS51257">
    <property type="entry name" value="PROKAR_LIPOPROTEIN"/>
    <property type="match status" value="1"/>
</dbReference>
<name>A0A3R0D0W9_SALIN</name>
<accession>A0A3R0D0W9</accession>
<evidence type="ECO:0000313" key="13">
    <source>
        <dbReference type="EMBL" id="EBO8479928.1"/>
    </source>
</evidence>
<dbReference type="EMBL" id="AAGJUI010000011">
    <property type="protein sequence ID" value="EBO8479928.1"/>
    <property type="molecule type" value="Genomic_DNA"/>
</dbReference>
<dbReference type="PROSITE" id="PS51724">
    <property type="entry name" value="SPOR"/>
    <property type="match status" value="1"/>
</dbReference>
<dbReference type="Pfam" id="PF03330">
    <property type="entry name" value="DPBB_1"/>
    <property type="match status" value="1"/>
</dbReference>
<feature type="signal peptide" evidence="11">
    <location>
        <begin position="1"/>
        <end position="18"/>
    </location>
</feature>
<evidence type="ECO:0000256" key="10">
    <source>
        <dbReference type="SAM" id="MobiDB-lite"/>
    </source>
</evidence>
<feature type="region of interest" description="Disordered" evidence="10">
    <location>
        <begin position="196"/>
        <end position="273"/>
    </location>
</feature>
<evidence type="ECO:0000256" key="7">
    <source>
        <dbReference type="ARBA" id="ARBA00023316"/>
    </source>
</evidence>
<dbReference type="EMBL" id="PYJW01000138">
    <property type="protein sequence ID" value="TGC44391.1"/>
    <property type="molecule type" value="Genomic_DNA"/>
</dbReference>
<evidence type="ECO:0000256" key="11">
    <source>
        <dbReference type="SAM" id="SignalP"/>
    </source>
</evidence>
<dbReference type="PANTHER" id="PTHR34183:SF1">
    <property type="entry name" value="ENDOLYTIC PEPTIDOGLYCAN TRANSGLYCOSYLASE RLPA"/>
    <property type="match status" value="1"/>
</dbReference>
<dbReference type="GO" id="GO:0008932">
    <property type="term" value="F:lytic endotransglycosylase activity"/>
    <property type="evidence" value="ECO:0007669"/>
    <property type="project" value="UniProtKB-UniRule"/>
</dbReference>
<dbReference type="InterPro" id="IPR007730">
    <property type="entry name" value="SPOR-like_dom"/>
</dbReference>
<evidence type="ECO:0000256" key="6">
    <source>
        <dbReference type="ARBA" id="ARBA00023288"/>
    </source>
</evidence>
<evidence type="ECO:0000256" key="2">
    <source>
        <dbReference type="ARBA" id="ARBA00022729"/>
    </source>
</evidence>
<dbReference type="InterPro" id="IPR036680">
    <property type="entry name" value="SPOR-like_sf"/>
</dbReference>
<evidence type="ECO:0000256" key="1">
    <source>
        <dbReference type="ARBA" id="ARBA00022475"/>
    </source>
</evidence>
<dbReference type="Pfam" id="PF05036">
    <property type="entry name" value="SPOR"/>
    <property type="match status" value="1"/>
</dbReference>
<keyword evidence="3 8" id="KW-0472">Membrane</keyword>
<dbReference type="GO" id="GO:0000270">
    <property type="term" value="P:peptidoglycan metabolic process"/>
    <property type="evidence" value="ECO:0007669"/>
    <property type="project" value="UniProtKB-UniRule"/>
</dbReference>
<dbReference type="GO" id="GO:0071555">
    <property type="term" value="P:cell wall organization"/>
    <property type="evidence" value="ECO:0007669"/>
    <property type="project" value="UniProtKB-KW"/>
</dbReference>
<evidence type="ECO:0000313" key="16">
    <source>
        <dbReference type="EMBL" id="KAA0268007.1"/>
    </source>
</evidence>
<comment type="subcellular location">
    <subcellularLocation>
        <location evidence="8">Cell membrane</location>
        <topology evidence="8">Lipid-anchor</topology>
    </subcellularLocation>
</comment>
<feature type="domain" description="SPOR" evidence="12">
    <location>
        <begin position="300"/>
        <end position="376"/>
    </location>
</feature>
<evidence type="ECO:0000313" key="18">
    <source>
        <dbReference type="Proteomes" id="UP000297873"/>
    </source>
</evidence>
<dbReference type="InterPro" id="IPR009009">
    <property type="entry name" value="RlpA-like_DPBB"/>
</dbReference>
<evidence type="ECO:0000313" key="14">
    <source>
        <dbReference type="EMBL" id="ECS9068324.1"/>
    </source>
</evidence>
<dbReference type="NCBIfam" id="NF007953">
    <property type="entry name" value="PRK10672.1"/>
    <property type="match status" value="1"/>
</dbReference>
<dbReference type="InterPro" id="IPR012997">
    <property type="entry name" value="RplA"/>
</dbReference>
<dbReference type="Proteomes" id="UP000839930">
    <property type="component" value="Unassembled WGS sequence"/>
</dbReference>
<dbReference type="GO" id="GO:0005886">
    <property type="term" value="C:plasma membrane"/>
    <property type="evidence" value="ECO:0007669"/>
    <property type="project" value="UniProtKB-SubCell"/>
</dbReference>
<sequence>MRKQLPVICVAAGIVLLAACTNDGGQQQTTVAPQPAVCNGPTVEISGAEPRYEPLNPTANQDYQRDGKSYKIVQDPSRFSQAGLAAIYDAEPGSNLTASGEMFDPMQLTAAHPTLPIPSYARITNLANGRMIVVRINDRGPYGTDRVISLSRAAADRLNTSNNTKVRIDPIIVAPDGSLSGPGMACTTVAKQTYALPPRPDLSGGMGSASSAPAQPQGDVLPVSNSTLKSDDTTGAPVSSSGFLGAPTTLAPGVLESNEPTPAPQPAPVSAPVAAPATATPVSAPAAAAPVSAPVSAPATAASGRFVVQVGAVSDQTRAQQYQQRLSQQFSVPGRVIQNGAVWRIQLGPFASKAEASALQQRLQTEAQLQSFIASAQ</sequence>
<reference evidence="15" key="1">
    <citation type="journal article" date="2018" name="Genome Biol.">
        <title>SKESA: strategic k-mer extension for scrupulous assemblies.</title>
        <authorList>
            <person name="Souvorov A."/>
            <person name="Agarwala R."/>
            <person name="Lipman D.J."/>
        </authorList>
    </citation>
    <scope>NUCLEOTIDE SEQUENCE</scope>
    <source>
        <strain evidence="15">09-3053</strain>
    </source>
</reference>
<dbReference type="InterPro" id="IPR034718">
    <property type="entry name" value="RlpA"/>
</dbReference>
<feature type="compositionally biased region" description="Low complexity" evidence="10">
    <location>
        <begin position="208"/>
        <end position="218"/>
    </location>
</feature>
<dbReference type="Gene3D" id="3.30.70.1070">
    <property type="entry name" value="Sporulation related repeat"/>
    <property type="match status" value="1"/>
</dbReference>
<dbReference type="RefSeq" id="WP_023993214.1">
    <property type="nucleotide sequence ID" value="NZ_CAJCKB010000001.1"/>
</dbReference>
<keyword evidence="4 8" id="KW-0564">Palmitate</keyword>
<evidence type="ECO:0000313" key="17">
    <source>
        <dbReference type="EMBL" id="TGC44391.1"/>
    </source>
</evidence>
<dbReference type="AlphaFoldDB" id="A0A3R0D0W9"/>
<proteinExistence type="inferred from homology"/>
<gene>
    <name evidence="8 13" type="primary">rlpA</name>
    <name evidence="17" type="ORF">C9E95_16240</name>
    <name evidence="13" type="ORF">D6191_06110</name>
    <name evidence="14" type="ORF">DKR80_06885</name>
    <name evidence="16" type="ORF">FKB17_16035</name>
    <name evidence="15" type="ORF">GDG80_09425</name>
</gene>
<reference evidence="16 19" key="3">
    <citation type="journal article" date="2019" name="Int. J. Food Microbiol.">
        <title>Non-typhoidal Salmonella contamination in egg shells and contents from retail in Western Australia: Serovar diversity, multilocus sequence types, and phenotypic and genomic characterizations of antimicrobial resistance.</title>
        <authorList>
            <person name="Sodagari H.R."/>
            <person name="Mohammed A.B."/>
            <person name="Wang P."/>
            <person name="O'Dea M."/>
            <person name="Abraham S."/>
            <person name="Robertson I."/>
            <person name="Habib I."/>
        </authorList>
    </citation>
    <scope>NUCLEOTIDE SEQUENCE [LARGE SCALE GENOMIC DNA]</scope>
    <source>
        <strain evidence="16 19">RS45-4</strain>
    </source>
</reference>
<dbReference type="GO" id="GO:0042834">
    <property type="term" value="F:peptidoglycan binding"/>
    <property type="evidence" value="ECO:0007669"/>
    <property type="project" value="InterPro"/>
</dbReference>
<evidence type="ECO:0000256" key="3">
    <source>
        <dbReference type="ARBA" id="ARBA00023136"/>
    </source>
</evidence>
<dbReference type="NCBIfam" id="TIGR00413">
    <property type="entry name" value="rlpA"/>
    <property type="match status" value="1"/>
</dbReference>
<keyword evidence="1 8" id="KW-1003">Cell membrane</keyword>
<dbReference type="EC" id="4.2.2.-" evidence="8"/>
<comment type="function">
    <text evidence="8">Lytic transglycosylase with a strong preference for naked glycan strands that lack stem peptides.</text>
</comment>
<dbReference type="PANTHER" id="PTHR34183">
    <property type="entry name" value="ENDOLYTIC PEPTIDOGLYCAN TRANSGLYCOSYLASE RLPA"/>
    <property type="match status" value="1"/>
</dbReference>
<keyword evidence="5 8" id="KW-0456">Lyase</keyword>
<dbReference type="Gene3D" id="2.40.40.10">
    <property type="entry name" value="RlpA-like domain"/>
    <property type="match status" value="1"/>
</dbReference>
<keyword evidence="6 8" id="KW-0449">Lipoprotein</keyword>
<evidence type="ECO:0000256" key="8">
    <source>
        <dbReference type="HAMAP-Rule" id="MF_02071"/>
    </source>
</evidence>
<dbReference type="EMBL" id="VHLS01000009">
    <property type="protein sequence ID" value="KAA0268007.1"/>
    <property type="molecule type" value="Genomic_DNA"/>
</dbReference>
<dbReference type="CDD" id="cd22268">
    <property type="entry name" value="DPBB_RlpA-like"/>
    <property type="match status" value="1"/>
</dbReference>
<evidence type="ECO:0000313" key="15">
    <source>
        <dbReference type="EMBL" id="HAA0001798.1"/>
    </source>
</evidence>
<dbReference type="EMBL" id="AAKLCC010000007">
    <property type="protein sequence ID" value="ECS9068324.1"/>
    <property type="molecule type" value="Genomic_DNA"/>
</dbReference>
<reference evidence="17 18" key="2">
    <citation type="submission" date="2018-03" db="EMBL/GenBank/DDBJ databases">
        <title>Non-Typhoidal Salmonella genome sequencing and assembly.</title>
        <authorList>
            <person name="Matchawe C."/>
        </authorList>
    </citation>
    <scope>NUCLEOTIDE SEQUENCE [LARGE SCALE GENOMIC DNA]</scope>
    <source>
        <strain evidence="17 18">88sab</strain>
    </source>
</reference>
<dbReference type="FunFam" id="3.30.70.1070:FF:000003">
    <property type="entry name" value="Endolytic peptidoglycan transglycosylase RlpA"/>
    <property type="match status" value="1"/>
</dbReference>
<evidence type="ECO:0000256" key="9">
    <source>
        <dbReference type="RuleBase" id="RU003495"/>
    </source>
</evidence>
<keyword evidence="2 11" id="KW-0732">Signal</keyword>
<evidence type="ECO:0000259" key="12">
    <source>
        <dbReference type="PROSITE" id="PS51724"/>
    </source>
</evidence>
<dbReference type="SUPFAM" id="SSF110997">
    <property type="entry name" value="Sporulation related repeat"/>
    <property type="match status" value="1"/>
</dbReference>
<feature type="chain" id="PRO_5040593595" description="Endolytic peptidoglycan transglycosylase RlpA" evidence="11">
    <location>
        <begin position="19"/>
        <end position="377"/>
    </location>
</feature>
<comment type="similarity">
    <text evidence="8 9">Belongs to the RlpA family.</text>
</comment>
<dbReference type="HAMAP" id="MF_02071">
    <property type="entry name" value="RlpA"/>
    <property type="match status" value="1"/>
</dbReference>
<dbReference type="Proteomes" id="UP000322430">
    <property type="component" value="Unassembled WGS sequence"/>
</dbReference>
<dbReference type="InterPro" id="IPR036908">
    <property type="entry name" value="RlpA-like_sf"/>
</dbReference>
<evidence type="ECO:0000256" key="5">
    <source>
        <dbReference type="ARBA" id="ARBA00023239"/>
    </source>
</evidence>
<comment type="caution">
    <text evidence="13">The sequence shown here is derived from an EMBL/GenBank/DDBJ whole genome shotgun (WGS) entry which is preliminary data.</text>
</comment>
<evidence type="ECO:0000313" key="19">
    <source>
        <dbReference type="Proteomes" id="UP000322430"/>
    </source>
</evidence>
<reference evidence="15" key="5">
    <citation type="submission" date="2019-10" db="EMBL/GenBank/DDBJ databases">
        <authorList>
            <consortium name="NCBI Pathogen Detection Project"/>
        </authorList>
    </citation>
    <scope>NUCLEOTIDE SEQUENCE</scope>
    <source>
        <strain evidence="15">09-3053</strain>
    </source>
</reference>
<keyword evidence="7 8" id="KW-0961">Cell wall biogenesis/degradation</keyword>
<protein>
    <recommendedName>
        <fullName evidence="8">Endolytic peptidoglycan transglycosylase RlpA</fullName>
        <ecNumber evidence="8">4.2.2.-</ecNumber>
    </recommendedName>
</protein>
<reference evidence="13" key="4">
    <citation type="submission" date="2019-06" db="EMBL/GenBank/DDBJ databases">
        <authorList>
            <consortium name="GenomeTrakr network: Whole genome sequencing for foodborne pathogen traceback"/>
        </authorList>
    </citation>
    <scope>NUCLEOTIDE SEQUENCE</scope>
    <source>
        <strain evidence="14">FSIS11809892</strain>
        <strain evidence="13">FSIS11813724</strain>
    </source>
</reference>
<evidence type="ECO:0000256" key="4">
    <source>
        <dbReference type="ARBA" id="ARBA00023139"/>
    </source>
</evidence>
<organism evidence="13">
    <name type="scientific">Salmonella infantis</name>
    <dbReference type="NCBI Taxonomy" id="595"/>
    <lineage>
        <taxon>Bacteria</taxon>
        <taxon>Pseudomonadati</taxon>
        <taxon>Pseudomonadota</taxon>
        <taxon>Gammaproteobacteria</taxon>
        <taxon>Enterobacterales</taxon>
        <taxon>Enterobacteriaceae</taxon>
        <taxon>Salmonella</taxon>
    </lineage>
</organism>
<dbReference type="Proteomes" id="UP000297873">
    <property type="component" value="Unassembled WGS sequence"/>
</dbReference>
<dbReference type="FunFam" id="2.40.40.10:FF:000003">
    <property type="entry name" value="Endolytic peptidoglycan transglycosylase RlpA"/>
    <property type="match status" value="1"/>
</dbReference>
<dbReference type="SUPFAM" id="SSF50685">
    <property type="entry name" value="Barwin-like endoglucanases"/>
    <property type="match status" value="1"/>
</dbReference>
<dbReference type="EMBL" id="DAAAAB010000011">
    <property type="protein sequence ID" value="HAA0001798.1"/>
    <property type="molecule type" value="Genomic_DNA"/>
</dbReference>
<dbReference type="GO" id="GO:0009279">
    <property type="term" value="C:cell outer membrane"/>
    <property type="evidence" value="ECO:0007669"/>
    <property type="project" value="TreeGrafter"/>
</dbReference>